<keyword evidence="7" id="KW-0067">ATP-binding</keyword>
<proteinExistence type="predicted"/>
<dbReference type="Pfam" id="PF01590">
    <property type="entry name" value="GAF"/>
    <property type="match status" value="2"/>
</dbReference>
<protein>
    <recommendedName>
        <fullName evidence="2">histidine kinase</fullName>
        <ecNumber evidence="2">2.7.13.3</ecNumber>
    </recommendedName>
</protein>
<reference evidence="13 14" key="1">
    <citation type="journal article" date="2013" name="Front. Microbiol.">
        <title>Comparative genomic analyses of the cyanobacterium, Lyngbya aestuarii BL J, a powerful hydrogen producer.</title>
        <authorList>
            <person name="Kothari A."/>
            <person name="Vaughn M."/>
            <person name="Garcia-Pichel F."/>
        </authorList>
    </citation>
    <scope>NUCLEOTIDE SEQUENCE [LARGE SCALE GENOMIC DNA]</scope>
    <source>
        <strain evidence="13 14">BL J</strain>
    </source>
</reference>
<dbReference type="InterPro" id="IPR036097">
    <property type="entry name" value="HisK_dim/P_sf"/>
</dbReference>
<name>U7QI85_9CYAN</name>
<keyword evidence="4" id="KW-0808">Transferase</keyword>
<dbReference type="FunFam" id="3.30.565.10:FF:000037">
    <property type="entry name" value="Hybrid sensor histidine kinase/response regulator"/>
    <property type="match status" value="1"/>
</dbReference>
<dbReference type="PATRIC" id="fig|1348334.3.peg.2363"/>
<dbReference type="CDD" id="cd17569">
    <property type="entry name" value="REC_HupR-like"/>
    <property type="match status" value="1"/>
</dbReference>
<dbReference type="Gene3D" id="3.30.565.10">
    <property type="entry name" value="Histidine kinase-like ATPase, C-terminal domain"/>
    <property type="match status" value="1"/>
</dbReference>
<dbReference type="CDD" id="cd07302">
    <property type="entry name" value="CHD"/>
    <property type="match status" value="1"/>
</dbReference>
<evidence type="ECO:0000259" key="12">
    <source>
        <dbReference type="PROSITE" id="PS50125"/>
    </source>
</evidence>
<dbReference type="PROSITE" id="PS50110">
    <property type="entry name" value="RESPONSE_REGULATORY"/>
    <property type="match status" value="2"/>
</dbReference>
<feature type="domain" description="Guanylate cyclase" evidence="12">
    <location>
        <begin position="971"/>
        <end position="1111"/>
    </location>
</feature>
<comment type="caution">
    <text evidence="13">The sequence shown here is derived from an EMBL/GenBank/DDBJ whole genome shotgun (WGS) entry which is preliminary data.</text>
</comment>
<evidence type="ECO:0000313" key="14">
    <source>
        <dbReference type="Proteomes" id="UP000017127"/>
    </source>
</evidence>
<dbReference type="SMART" id="SM00065">
    <property type="entry name" value="GAF"/>
    <property type="match status" value="2"/>
</dbReference>
<evidence type="ECO:0000256" key="9">
    <source>
        <dbReference type="PROSITE-ProRule" id="PRU00169"/>
    </source>
</evidence>
<dbReference type="InterPro" id="IPR036890">
    <property type="entry name" value="HATPase_C_sf"/>
</dbReference>
<sequence length="1161" mass="131046">MNFLKKSKPKILVVDDEPDNLDLLYRTFYRAYKVLRADSAPQALEILAQEEDVAVIISDQRMPQMSGTELLSVAATQYPDAIRILLTGYTDVEDLVEAINSGQVFKYVTKPWEAQELKVIVNQALETHNVLKTRTEELKRALQQESLLNAVTSTIRSALNYREMLQRIVETVGQMFEVSYCILQPFQDGEMVEEWFVYQASRLKESDFGIENSEFKTLVWETTEVDIIPDAQTDERIQAESEELLARKQAYTAANICSSLIVPLFYQQELMAVLAMHQVDEVREWLDHEVQLIITVADQAALALSQARAYEQVQELAKREVLVNTITAAIRSSLDPQKIFAAITQQLGQALSVDGCALSLWTKEDEFVQCVGLYDAHYETSVVRDWSEDEIDEVDQIDETSADAKSPENLPQSAVPIRGNPVLQRLLDTQNPVVINDLTKKPDWNLIELPLRSPSKALMVVPLLLDDQIIGSISLRQNDSIRKWTEAEVNLVQVVAAQAALAVQQARLYQKTRQQAERLLEVDRLKTEFFQNISHEFRTPLTLMIGPLEAAINQTQDLPYEQAKIALRNSRRLLRLVNQLLDLQRFDAGRMQPSFRPCDLVEFCRQTVESFQPYCEKKGIRLEITLQLCEPIYLDLERFDKVLYNLLSNAMKFTPENGVIYVSLEPSGSYCRLQVKDTGIGIHREQIPHLFERFRQAEGSTNRSYEGSGLGLALVKELVDLHRGQVSVDSVYGEGTTFTIWLQTGIAHLPADQVLEVPAELNPRRAAVELSDVEVELSEDEVSNTTEEILADNHLITTSEPLENTILVVDDNPDLRRYLSNILKTAKFNVVMARNGAEGFEQAKTYRPEVIITDLMMPVISGLDLIRMIREDVQLKGTPIILLTAKADEDTRIEGVERGADAYVSKPFNDRELLAEVRNLRALKENERRVAELNRYLTESVLKRFLPPPMVERAAAGDLVLDLNPEPRLVTILFTDIVGFTRMSNQLQSRRIAQVLNEYLAAMTQAVFENGGTVDKFIGDAVMALYGAPQELPPDEQVRRALASARAMLRALEQLNLSWQERSLVGQNGVEPIRFRCGIHQGMAVVGMFGSKERSDYTAIGPSVNIAARLQEVACPNSILVSAEVAQYLDQREILSEEMQSLKGIDEPVSTFMISSEPITE</sequence>
<dbReference type="OrthoDB" id="414909at2"/>
<dbReference type="InterPro" id="IPR003018">
    <property type="entry name" value="GAF"/>
</dbReference>
<feature type="domain" description="Histidine kinase" evidence="10">
    <location>
        <begin position="532"/>
        <end position="746"/>
    </location>
</feature>
<feature type="modified residue" description="4-aspartylphosphate" evidence="9">
    <location>
        <position position="59"/>
    </location>
</feature>
<dbReference type="PRINTS" id="PR00344">
    <property type="entry name" value="BCTRLSENSOR"/>
</dbReference>
<dbReference type="Pfam" id="PF00512">
    <property type="entry name" value="HisKA"/>
    <property type="match status" value="1"/>
</dbReference>
<dbReference type="PROSITE" id="PS50109">
    <property type="entry name" value="HIS_KIN"/>
    <property type="match status" value="1"/>
</dbReference>
<evidence type="ECO:0000256" key="1">
    <source>
        <dbReference type="ARBA" id="ARBA00000085"/>
    </source>
</evidence>
<feature type="modified residue" description="4-aspartylphosphate" evidence="9">
    <location>
        <position position="854"/>
    </location>
</feature>
<evidence type="ECO:0000259" key="10">
    <source>
        <dbReference type="PROSITE" id="PS50109"/>
    </source>
</evidence>
<keyword evidence="6" id="KW-0418">Kinase</keyword>
<evidence type="ECO:0000256" key="3">
    <source>
        <dbReference type="ARBA" id="ARBA00022553"/>
    </source>
</evidence>
<evidence type="ECO:0000313" key="13">
    <source>
        <dbReference type="EMBL" id="ERT07603.1"/>
    </source>
</evidence>
<dbReference type="RefSeq" id="WP_023066266.1">
    <property type="nucleotide sequence ID" value="NZ_AUZM01000020.1"/>
</dbReference>
<dbReference type="EC" id="2.7.13.3" evidence="2"/>
<dbReference type="GO" id="GO:0004016">
    <property type="term" value="F:adenylate cyclase activity"/>
    <property type="evidence" value="ECO:0007669"/>
    <property type="project" value="UniProtKB-ARBA"/>
</dbReference>
<dbReference type="Gene3D" id="1.10.287.130">
    <property type="match status" value="1"/>
</dbReference>
<dbReference type="SMART" id="SM00388">
    <property type="entry name" value="HisKA"/>
    <property type="match status" value="1"/>
</dbReference>
<evidence type="ECO:0000256" key="8">
    <source>
        <dbReference type="ARBA" id="ARBA00023012"/>
    </source>
</evidence>
<dbReference type="Pfam" id="PF00072">
    <property type="entry name" value="Response_reg"/>
    <property type="match status" value="2"/>
</dbReference>
<dbReference type="GO" id="GO:0000155">
    <property type="term" value="F:phosphorelay sensor kinase activity"/>
    <property type="evidence" value="ECO:0007669"/>
    <property type="project" value="InterPro"/>
</dbReference>
<keyword evidence="3 9" id="KW-0597">Phosphoprotein</keyword>
<dbReference type="SMART" id="SM00387">
    <property type="entry name" value="HATPase_c"/>
    <property type="match status" value="1"/>
</dbReference>
<dbReference type="InterPro" id="IPR029016">
    <property type="entry name" value="GAF-like_dom_sf"/>
</dbReference>
<keyword evidence="13" id="KW-0456">Lyase</keyword>
<comment type="catalytic activity">
    <reaction evidence="1">
        <text>ATP + protein L-histidine = ADP + protein N-phospho-L-histidine.</text>
        <dbReference type="EC" id="2.7.13.3"/>
    </reaction>
</comment>
<dbReference type="SUPFAM" id="SSF47384">
    <property type="entry name" value="Homodimeric domain of signal transducing histidine kinase"/>
    <property type="match status" value="1"/>
</dbReference>
<dbReference type="EMBL" id="AUZM01000020">
    <property type="protein sequence ID" value="ERT07603.1"/>
    <property type="molecule type" value="Genomic_DNA"/>
</dbReference>
<evidence type="ECO:0000256" key="2">
    <source>
        <dbReference type="ARBA" id="ARBA00012438"/>
    </source>
</evidence>
<dbReference type="CDD" id="cd00082">
    <property type="entry name" value="HisKA"/>
    <property type="match status" value="1"/>
</dbReference>
<dbReference type="Pfam" id="PF02518">
    <property type="entry name" value="HATPase_c"/>
    <property type="match status" value="1"/>
</dbReference>
<keyword evidence="5" id="KW-0547">Nucleotide-binding</keyword>
<evidence type="ECO:0000259" key="11">
    <source>
        <dbReference type="PROSITE" id="PS50110"/>
    </source>
</evidence>
<evidence type="ECO:0000256" key="7">
    <source>
        <dbReference type="ARBA" id="ARBA00022840"/>
    </source>
</evidence>
<dbReference type="Gene3D" id="3.40.50.2300">
    <property type="match status" value="2"/>
</dbReference>
<dbReference type="CDD" id="cd16922">
    <property type="entry name" value="HATPase_EvgS-ArcB-TorS-like"/>
    <property type="match status" value="1"/>
</dbReference>
<dbReference type="SMART" id="SM00044">
    <property type="entry name" value="CYCc"/>
    <property type="match status" value="1"/>
</dbReference>
<dbReference type="SMART" id="SM00448">
    <property type="entry name" value="REC"/>
    <property type="match status" value="2"/>
</dbReference>
<dbReference type="SUPFAM" id="SSF52172">
    <property type="entry name" value="CheY-like"/>
    <property type="match status" value="2"/>
</dbReference>
<keyword evidence="14" id="KW-1185">Reference proteome</keyword>
<dbReference type="GO" id="GO:0005524">
    <property type="term" value="F:ATP binding"/>
    <property type="evidence" value="ECO:0007669"/>
    <property type="project" value="UniProtKB-KW"/>
</dbReference>
<dbReference type="SUPFAM" id="SSF55874">
    <property type="entry name" value="ATPase domain of HSP90 chaperone/DNA topoisomerase II/histidine kinase"/>
    <property type="match status" value="1"/>
</dbReference>
<dbReference type="Gene3D" id="3.30.450.40">
    <property type="match status" value="2"/>
</dbReference>
<dbReference type="AlphaFoldDB" id="U7QI85"/>
<dbReference type="InterPro" id="IPR011006">
    <property type="entry name" value="CheY-like_superfamily"/>
</dbReference>
<dbReference type="InterPro" id="IPR005467">
    <property type="entry name" value="His_kinase_dom"/>
</dbReference>
<dbReference type="CDD" id="cd17574">
    <property type="entry name" value="REC_OmpR"/>
    <property type="match status" value="1"/>
</dbReference>
<dbReference type="GO" id="GO:0009190">
    <property type="term" value="P:cyclic nucleotide biosynthetic process"/>
    <property type="evidence" value="ECO:0007669"/>
    <property type="project" value="InterPro"/>
</dbReference>
<dbReference type="InterPro" id="IPR003661">
    <property type="entry name" value="HisK_dim/P_dom"/>
</dbReference>
<dbReference type="InterPro" id="IPR001789">
    <property type="entry name" value="Sig_transdc_resp-reg_receiver"/>
</dbReference>
<gene>
    <name evidence="13" type="ORF">M595_2437</name>
</gene>
<organism evidence="13 14">
    <name type="scientific">Lyngbya aestuarii BL J</name>
    <dbReference type="NCBI Taxonomy" id="1348334"/>
    <lineage>
        <taxon>Bacteria</taxon>
        <taxon>Bacillati</taxon>
        <taxon>Cyanobacteriota</taxon>
        <taxon>Cyanophyceae</taxon>
        <taxon>Oscillatoriophycideae</taxon>
        <taxon>Oscillatoriales</taxon>
        <taxon>Microcoleaceae</taxon>
        <taxon>Lyngbya</taxon>
    </lineage>
</organism>
<dbReference type="Proteomes" id="UP000017127">
    <property type="component" value="Unassembled WGS sequence"/>
</dbReference>
<feature type="domain" description="Response regulatory" evidence="11">
    <location>
        <begin position="805"/>
        <end position="921"/>
    </location>
</feature>
<dbReference type="InterPro" id="IPR004358">
    <property type="entry name" value="Sig_transdc_His_kin-like_C"/>
</dbReference>
<dbReference type="InterPro" id="IPR001054">
    <property type="entry name" value="A/G_cyclase"/>
</dbReference>
<dbReference type="SUPFAM" id="SSF55781">
    <property type="entry name" value="GAF domain-like"/>
    <property type="match status" value="2"/>
</dbReference>
<evidence type="ECO:0000256" key="6">
    <source>
        <dbReference type="ARBA" id="ARBA00022777"/>
    </source>
</evidence>
<dbReference type="PROSITE" id="PS50125">
    <property type="entry name" value="GUANYLATE_CYCLASE_2"/>
    <property type="match status" value="1"/>
</dbReference>
<dbReference type="SUPFAM" id="SSF55073">
    <property type="entry name" value="Nucleotide cyclase"/>
    <property type="match status" value="1"/>
</dbReference>
<dbReference type="Pfam" id="PF00211">
    <property type="entry name" value="Guanylate_cyc"/>
    <property type="match status" value="1"/>
</dbReference>
<evidence type="ECO:0000256" key="4">
    <source>
        <dbReference type="ARBA" id="ARBA00022679"/>
    </source>
</evidence>
<evidence type="ECO:0000256" key="5">
    <source>
        <dbReference type="ARBA" id="ARBA00022741"/>
    </source>
</evidence>
<feature type="domain" description="Response regulatory" evidence="11">
    <location>
        <begin position="10"/>
        <end position="125"/>
    </location>
</feature>
<dbReference type="InterPro" id="IPR029787">
    <property type="entry name" value="Nucleotide_cyclase"/>
</dbReference>
<accession>U7QI85</accession>
<dbReference type="Gene3D" id="3.30.70.1230">
    <property type="entry name" value="Nucleotide cyclase"/>
    <property type="match status" value="1"/>
</dbReference>
<dbReference type="PANTHER" id="PTHR43547:SF2">
    <property type="entry name" value="HYBRID SIGNAL TRANSDUCTION HISTIDINE KINASE C"/>
    <property type="match status" value="1"/>
</dbReference>
<dbReference type="PANTHER" id="PTHR43547">
    <property type="entry name" value="TWO-COMPONENT HISTIDINE KINASE"/>
    <property type="match status" value="1"/>
</dbReference>
<dbReference type="InterPro" id="IPR003594">
    <property type="entry name" value="HATPase_dom"/>
</dbReference>
<keyword evidence="8" id="KW-0902">Two-component regulatory system</keyword>